<dbReference type="InterPro" id="IPR001870">
    <property type="entry name" value="B30.2/SPRY"/>
</dbReference>
<dbReference type="GO" id="GO:0008270">
    <property type="term" value="F:zinc ion binding"/>
    <property type="evidence" value="ECO:0007669"/>
    <property type="project" value="UniProtKB-KW"/>
</dbReference>
<organism evidence="11 12">
    <name type="scientific">Sander lucioperca</name>
    <name type="common">Pike-perch</name>
    <name type="synonym">Perca lucioperca</name>
    <dbReference type="NCBI Taxonomy" id="283035"/>
    <lineage>
        <taxon>Eukaryota</taxon>
        <taxon>Metazoa</taxon>
        <taxon>Chordata</taxon>
        <taxon>Craniata</taxon>
        <taxon>Vertebrata</taxon>
        <taxon>Euteleostomi</taxon>
        <taxon>Actinopterygii</taxon>
        <taxon>Neopterygii</taxon>
        <taxon>Teleostei</taxon>
        <taxon>Neoteleostei</taxon>
        <taxon>Acanthomorphata</taxon>
        <taxon>Eupercaria</taxon>
        <taxon>Perciformes</taxon>
        <taxon>Percoidei</taxon>
        <taxon>Percidae</taxon>
        <taxon>Luciopercinae</taxon>
        <taxon>Sander</taxon>
    </lineage>
</organism>
<evidence type="ECO:0000313" key="11">
    <source>
        <dbReference type="Ensembl" id="ENSSLUP00000022806.1"/>
    </source>
</evidence>
<comment type="subcellular location">
    <subcellularLocation>
        <location evidence="1">Cytoplasm</location>
    </subcellularLocation>
</comment>
<dbReference type="PROSITE" id="PS00518">
    <property type="entry name" value="ZF_RING_1"/>
    <property type="match status" value="1"/>
</dbReference>
<evidence type="ECO:0000256" key="7">
    <source>
        <dbReference type="PROSITE-ProRule" id="PRU00024"/>
    </source>
</evidence>
<dbReference type="SUPFAM" id="SSF49899">
    <property type="entry name" value="Concanavalin A-like lectins/glucanases"/>
    <property type="match status" value="1"/>
</dbReference>
<dbReference type="InterPro" id="IPR013083">
    <property type="entry name" value="Znf_RING/FYVE/PHD"/>
</dbReference>
<dbReference type="InterPro" id="IPR017907">
    <property type="entry name" value="Znf_RING_CS"/>
</dbReference>
<dbReference type="CDD" id="cd19800">
    <property type="entry name" value="Bbox2_xNF7-like"/>
    <property type="match status" value="1"/>
</dbReference>
<dbReference type="GeneID" id="116065966"/>
<dbReference type="InterPro" id="IPR013320">
    <property type="entry name" value="ConA-like_dom_sf"/>
</dbReference>
<dbReference type="SMART" id="SM00336">
    <property type="entry name" value="BBOX"/>
    <property type="match status" value="1"/>
</dbReference>
<evidence type="ECO:0000256" key="4">
    <source>
        <dbReference type="ARBA" id="ARBA00022723"/>
    </source>
</evidence>
<evidence type="ECO:0000313" key="12">
    <source>
        <dbReference type="Proteomes" id="UP000694568"/>
    </source>
</evidence>
<accession>A0A8C9YAI0</accession>
<keyword evidence="12" id="KW-1185">Reference proteome</keyword>
<keyword evidence="5 7" id="KW-0863">Zinc-finger</keyword>
<evidence type="ECO:0000259" key="8">
    <source>
        <dbReference type="PROSITE" id="PS50089"/>
    </source>
</evidence>
<dbReference type="InterPro" id="IPR001841">
    <property type="entry name" value="Znf_RING"/>
</dbReference>
<dbReference type="GO" id="GO:0005737">
    <property type="term" value="C:cytoplasm"/>
    <property type="evidence" value="ECO:0007669"/>
    <property type="project" value="UniProtKB-SubCell"/>
</dbReference>
<dbReference type="InterPro" id="IPR000315">
    <property type="entry name" value="Znf_B-box"/>
</dbReference>
<gene>
    <name evidence="11" type="primary">LOC116065966</name>
</gene>
<evidence type="ECO:0000256" key="5">
    <source>
        <dbReference type="ARBA" id="ARBA00022771"/>
    </source>
</evidence>
<evidence type="ECO:0000259" key="9">
    <source>
        <dbReference type="PROSITE" id="PS50119"/>
    </source>
</evidence>
<dbReference type="SMART" id="SM00589">
    <property type="entry name" value="PRY"/>
    <property type="match status" value="1"/>
</dbReference>
<dbReference type="InterPro" id="IPR003879">
    <property type="entry name" value="Butyrophylin_SPRY"/>
</dbReference>
<keyword evidence="3" id="KW-0963">Cytoplasm</keyword>
<dbReference type="InterPro" id="IPR018957">
    <property type="entry name" value="Znf_C3HC4_RING-type"/>
</dbReference>
<dbReference type="Ensembl" id="ENSSLUT00000023556.1">
    <property type="protein sequence ID" value="ENSSLUP00000022806.1"/>
    <property type="gene ID" value="ENSSLUG00000010465.1"/>
</dbReference>
<dbReference type="Proteomes" id="UP000694568">
    <property type="component" value="Unplaced"/>
</dbReference>
<dbReference type="Gene3D" id="3.30.160.60">
    <property type="entry name" value="Classic Zinc Finger"/>
    <property type="match status" value="1"/>
</dbReference>
<dbReference type="RefSeq" id="XP_031177520.1">
    <property type="nucleotide sequence ID" value="XM_031321660.2"/>
</dbReference>
<dbReference type="PROSITE" id="PS50119">
    <property type="entry name" value="ZF_BBOX"/>
    <property type="match status" value="1"/>
</dbReference>
<dbReference type="PROSITE" id="PS50188">
    <property type="entry name" value="B302_SPRY"/>
    <property type="match status" value="1"/>
</dbReference>
<dbReference type="SUPFAM" id="SSF57845">
    <property type="entry name" value="B-box zinc-binding domain"/>
    <property type="match status" value="1"/>
</dbReference>
<keyword evidence="4" id="KW-0479">Metal-binding</keyword>
<dbReference type="SUPFAM" id="SSF57850">
    <property type="entry name" value="RING/U-box"/>
    <property type="match status" value="1"/>
</dbReference>
<dbReference type="Gene3D" id="3.30.40.10">
    <property type="entry name" value="Zinc/RING finger domain, C3HC4 (zinc finger)"/>
    <property type="match status" value="1"/>
</dbReference>
<dbReference type="Pfam" id="PF00643">
    <property type="entry name" value="zf-B_box"/>
    <property type="match status" value="1"/>
</dbReference>
<dbReference type="Pfam" id="PF00097">
    <property type="entry name" value="zf-C3HC4"/>
    <property type="match status" value="1"/>
</dbReference>
<protein>
    <submittedName>
        <fullName evidence="11">Zinc-binding protein A33-like</fullName>
    </submittedName>
</protein>
<reference evidence="11" key="1">
    <citation type="submission" date="2025-08" db="UniProtKB">
        <authorList>
            <consortium name="Ensembl"/>
        </authorList>
    </citation>
    <scope>IDENTIFICATION</scope>
</reference>
<evidence type="ECO:0000256" key="2">
    <source>
        <dbReference type="ARBA" id="ARBA00008518"/>
    </source>
</evidence>
<reference evidence="11" key="2">
    <citation type="submission" date="2025-09" db="UniProtKB">
        <authorList>
            <consortium name="Ensembl"/>
        </authorList>
    </citation>
    <scope>IDENTIFICATION</scope>
</reference>
<dbReference type="PROSITE" id="PS50089">
    <property type="entry name" value="ZF_RING_2"/>
    <property type="match status" value="1"/>
</dbReference>
<dbReference type="InterPro" id="IPR006574">
    <property type="entry name" value="PRY"/>
</dbReference>
<evidence type="ECO:0000259" key="10">
    <source>
        <dbReference type="PROSITE" id="PS50188"/>
    </source>
</evidence>
<feature type="domain" description="B box-type" evidence="9">
    <location>
        <begin position="85"/>
        <end position="126"/>
    </location>
</feature>
<dbReference type="Pfam" id="PF13765">
    <property type="entry name" value="PRY"/>
    <property type="match status" value="1"/>
</dbReference>
<comment type="similarity">
    <text evidence="2">Belongs to the TRIM/RBCC family.</text>
</comment>
<feature type="domain" description="RING-type" evidence="8">
    <location>
        <begin position="14"/>
        <end position="54"/>
    </location>
</feature>
<dbReference type="InterPro" id="IPR050143">
    <property type="entry name" value="TRIM/RBCC"/>
</dbReference>
<dbReference type="AlphaFoldDB" id="A0A8C9YAI0"/>
<dbReference type="OrthoDB" id="654191at2759"/>
<dbReference type="GeneTree" id="ENSGT00970000193390"/>
<dbReference type="PANTHER" id="PTHR24103">
    <property type="entry name" value="E3 UBIQUITIN-PROTEIN LIGASE TRIM"/>
    <property type="match status" value="1"/>
</dbReference>
<keyword evidence="6" id="KW-0862">Zinc</keyword>
<evidence type="ECO:0000256" key="1">
    <source>
        <dbReference type="ARBA" id="ARBA00004496"/>
    </source>
</evidence>
<dbReference type="PRINTS" id="PR01407">
    <property type="entry name" value="BUTYPHLNCDUF"/>
</dbReference>
<dbReference type="SMART" id="SM00184">
    <property type="entry name" value="RING"/>
    <property type="match status" value="1"/>
</dbReference>
<evidence type="ECO:0000256" key="3">
    <source>
        <dbReference type="ARBA" id="ARBA00022490"/>
    </source>
</evidence>
<dbReference type="InterPro" id="IPR043136">
    <property type="entry name" value="B30.2/SPRY_sf"/>
</dbReference>
<evidence type="ECO:0000256" key="6">
    <source>
        <dbReference type="ARBA" id="ARBA00022833"/>
    </source>
</evidence>
<dbReference type="Gene3D" id="2.60.120.920">
    <property type="match status" value="1"/>
</dbReference>
<feature type="domain" description="B30.2/SPRY" evidence="10">
    <location>
        <begin position="273"/>
        <end position="464"/>
    </location>
</feature>
<dbReference type="KEGG" id="sluc:116065966"/>
<name>A0A8C9YAI0_SANLU</name>
<proteinExistence type="inferred from homology"/>
<sequence length="464" mass="53078">MAANVSPSEVDCTCPVCCDIFKDPLVLLCGHSFCKHCLQEWWRQSGLQTCPVCKEIFPMAQPPRNLALRNLSDTLRQEKKSQRAKCNEICSLHSEQLKLFCQDDQQLICVICRDAQKHKKHNCAPINEAAEPRRAKLKLKVLHLKTKLGSFKAQKLSCDKMASHIKLQAQQTEKTIKEEFQKLYQFLRAEEAARIDAVRNEAIRKSEAINIRMVNLTAEISSLTDKIQIIESEMKAEDFSFMLNIKDTMERAQCNLPDPETPSEALIDEAKHLGNLQFTVWKKMKNIIQYTPVTLDPNTGSSMLTISEHMTRSTISDKSQALPENPERLYSSEVFGSEGFRSGKHSWDVVVGGIFWAVGVAAKNKVPKTCKKIWAIYRCSCTDILRELTPEDYVKSVGLPRHSFPQKVRVQLDYDHGILSFFDLDRKTPVHTIKYTFPEMVFPYFRENAKILPAELSVRIRQPK</sequence>